<name>A0A9W4WZW0_9GLOM</name>
<sequence length="111" mass="13073">QVVLASLSLASQNLYNLLTQNNSDSDESFVTHIRGVNFDKELANAKKKIYTFRIQGILYHQIGSLMPRYNDEKPLFAQIYFFDLNMDNQLQRRQKMFPNLNADMLKKQRQK</sequence>
<comment type="caution">
    <text evidence="1">The sequence shown here is derived from an EMBL/GenBank/DDBJ whole genome shotgun (WGS) entry which is preliminary data.</text>
</comment>
<feature type="non-terminal residue" evidence="1">
    <location>
        <position position="1"/>
    </location>
</feature>
<dbReference type="Proteomes" id="UP001153678">
    <property type="component" value="Unassembled WGS sequence"/>
</dbReference>
<dbReference type="PANTHER" id="PTHR45786:SF74">
    <property type="entry name" value="ATP-DEPENDENT DNA HELICASE"/>
    <property type="match status" value="1"/>
</dbReference>
<dbReference type="EMBL" id="CAMKVN010007598">
    <property type="protein sequence ID" value="CAI2191666.1"/>
    <property type="molecule type" value="Genomic_DNA"/>
</dbReference>
<evidence type="ECO:0000313" key="1">
    <source>
        <dbReference type="EMBL" id="CAI2191666.1"/>
    </source>
</evidence>
<proteinExistence type="predicted"/>
<protein>
    <submittedName>
        <fullName evidence="1">1920_t:CDS:1</fullName>
    </submittedName>
</protein>
<organism evidence="1 2">
    <name type="scientific">Funneliformis geosporum</name>
    <dbReference type="NCBI Taxonomy" id="1117311"/>
    <lineage>
        <taxon>Eukaryota</taxon>
        <taxon>Fungi</taxon>
        <taxon>Fungi incertae sedis</taxon>
        <taxon>Mucoromycota</taxon>
        <taxon>Glomeromycotina</taxon>
        <taxon>Glomeromycetes</taxon>
        <taxon>Glomerales</taxon>
        <taxon>Glomeraceae</taxon>
        <taxon>Funneliformis</taxon>
    </lineage>
</organism>
<evidence type="ECO:0000313" key="2">
    <source>
        <dbReference type="Proteomes" id="UP001153678"/>
    </source>
</evidence>
<keyword evidence="2" id="KW-1185">Reference proteome</keyword>
<dbReference type="OrthoDB" id="10051381at2759"/>
<accession>A0A9W4WZW0</accession>
<reference evidence="1" key="1">
    <citation type="submission" date="2022-08" db="EMBL/GenBank/DDBJ databases">
        <authorList>
            <person name="Kallberg Y."/>
            <person name="Tangrot J."/>
            <person name="Rosling A."/>
        </authorList>
    </citation>
    <scope>NUCLEOTIDE SEQUENCE</scope>
    <source>
        <strain evidence="1">Wild A</strain>
    </source>
</reference>
<gene>
    <name evidence="1" type="ORF">FWILDA_LOCUS15185</name>
</gene>
<dbReference type="PANTHER" id="PTHR45786">
    <property type="entry name" value="DNA BINDING PROTEIN-LIKE"/>
    <property type="match status" value="1"/>
</dbReference>
<dbReference type="AlphaFoldDB" id="A0A9W4WZW0"/>